<gene>
    <name evidence="2" type="ORF">F9L08_23900</name>
</gene>
<evidence type="ECO:0000313" key="2">
    <source>
        <dbReference type="EMBL" id="KAB2678454.1"/>
    </source>
</evidence>
<sequence>MPDAEEKLSSSCDAASAKAPQTNRLNDELLPKMGRMSQNCKREVLAYSKRKTLPVSPAFAFLQAHP</sequence>
<name>A0A6L3Y8Z3_9HYPH</name>
<feature type="region of interest" description="Disordered" evidence="1">
    <location>
        <begin position="1"/>
        <end position="27"/>
    </location>
</feature>
<protein>
    <submittedName>
        <fullName evidence="2">Uncharacterized protein</fullName>
    </submittedName>
</protein>
<reference evidence="2 3" key="1">
    <citation type="submission" date="2019-09" db="EMBL/GenBank/DDBJ databases">
        <title>Taxonomic organization of the family Brucellaceae based on a phylogenomic approach.</title>
        <authorList>
            <person name="Leclercq S."/>
            <person name="Cloeckaert A."/>
            <person name="Zygmunt M.S."/>
        </authorList>
    </citation>
    <scope>NUCLEOTIDE SEQUENCE [LARGE SCALE GENOMIC DNA]</scope>
    <source>
        <strain evidence="2 3">WS1830</strain>
    </source>
</reference>
<organism evidence="2 3">
    <name type="scientific">Brucella tritici</name>
    <dbReference type="NCBI Taxonomy" id="94626"/>
    <lineage>
        <taxon>Bacteria</taxon>
        <taxon>Pseudomonadati</taxon>
        <taxon>Pseudomonadota</taxon>
        <taxon>Alphaproteobacteria</taxon>
        <taxon>Hyphomicrobiales</taxon>
        <taxon>Brucellaceae</taxon>
        <taxon>Brucella/Ochrobactrum group</taxon>
        <taxon>Brucella</taxon>
    </lineage>
</organism>
<dbReference type="EMBL" id="WBVX01000035">
    <property type="protein sequence ID" value="KAB2678454.1"/>
    <property type="molecule type" value="Genomic_DNA"/>
</dbReference>
<dbReference type="AlphaFoldDB" id="A0A6L3Y8Z3"/>
<evidence type="ECO:0000256" key="1">
    <source>
        <dbReference type="SAM" id="MobiDB-lite"/>
    </source>
</evidence>
<accession>A0A6L3Y8Z3</accession>
<proteinExistence type="predicted"/>
<comment type="caution">
    <text evidence="2">The sequence shown here is derived from an EMBL/GenBank/DDBJ whole genome shotgun (WGS) entry which is preliminary data.</text>
</comment>
<evidence type="ECO:0000313" key="3">
    <source>
        <dbReference type="Proteomes" id="UP000481643"/>
    </source>
</evidence>
<feature type="compositionally biased region" description="Polar residues" evidence="1">
    <location>
        <begin position="9"/>
        <end position="24"/>
    </location>
</feature>
<dbReference type="Proteomes" id="UP000481643">
    <property type="component" value="Unassembled WGS sequence"/>
</dbReference>
<dbReference type="RefSeq" id="WP_151653410.1">
    <property type="nucleotide sequence ID" value="NZ_WBVX01000035.1"/>
</dbReference>